<dbReference type="AlphaFoldDB" id="A4S6V0"/>
<dbReference type="PROSITE" id="PS51192">
    <property type="entry name" value="HELICASE_ATP_BIND_1"/>
    <property type="match status" value="1"/>
</dbReference>
<dbReference type="PANTHER" id="PTHR45626:SF12">
    <property type="entry name" value="DNA REPAIR PROTEIN RAD16"/>
    <property type="match status" value="1"/>
</dbReference>
<dbReference type="GO" id="GO:0006289">
    <property type="term" value="P:nucleotide-excision repair"/>
    <property type="evidence" value="ECO:0007669"/>
    <property type="project" value="TreeGrafter"/>
</dbReference>
<dbReference type="InterPro" id="IPR027417">
    <property type="entry name" value="P-loop_NTPase"/>
</dbReference>
<gene>
    <name evidence="17" type="primary">CHR3524</name>
    <name evidence="17" type="ORF">OSTLU_27249</name>
</gene>
<dbReference type="GO" id="GO:0005634">
    <property type="term" value="C:nucleus"/>
    <property type="evidence" value="ECO:0007669"/>
    <property type="project" value="UniProtKB-SubCell"/>
</dbReference>
<dbReference type="Gene3D" id="3.30.40.10">
    <property type="entry name" value="Zinc/RING finger domain, C3HC4 (zinc finger)"/>
    <property type="match status" value="1"/>
</dbReference>
<dbReference type="SUPFAM" id="SSF57850">
    <property type="entry name" value="RING/U-box"/>
    <property type="match status" value="1"/>
</dbReference>
<dbReference type="GO" id="GO:0005524">
    <property type="term" value="F:ATP binding"/>
    <property type="evidence" value="ECO:0007669"/>
    <property type="project" value="UniProtKB-KW"/>
</dbReference>
<dbReference type="OrthoDB" id="448448at2759"/>
<keyword evidence="3" id="KW-0479">Metal-binding</keyword>
<keyword evidence="10" id="KW-0539">Nucleus</keyword>
<evidence type="ECO:0000256" key="8">
    <source>
        <dbReference type="ARBA" id="ARBA00022833"/>
    </source>
</evidence>
<dbReference type="Proteomes" id="UP000001568">
    <property type="component" value="Chromosome 13"/>
</dbReference>
<evidence type="ECO:0000256" key="9">
    <source>
        <dbReference type="ARBA" id="ARBA00022840"/>
    </source>
</evidence>
<dbReference type="PANTHER" id="PTHR45626">
    <property type="entry name" value="TRANSCRIPTION TERMINATION FACTOR 2-RELATED"/>
    <property type="match status" value="1"/>
</dbReference>
<dbReference type="Pfam" id="PF00645">
    <property type="entry name" value="zf-PARP"/>
    <property type="match status" value="1"/>
</dbReference>
<reference evidence="17 18" key="1">
    <citation type="journal article" date="2007" name="Proc. Natl. Acad. Sci. U.S.A.">
        <title>The tiny eukaryote Ostreococcus provides genomic insights into the paradox of plankton speciation.</title>
        <authorList>
            <person name="Palenik B."/>
            <person name="Grimwood J."/>
            <person name="Aerts A."/>
            <person name="Rouze P."/>
            <person name="Salamov A."/>
            <person name="Putnam N."/>
            <person name="Dupont C."/>
            <person name="Jorgensen R."/>
            <person name="Derelle E."/>
            <person name="Rombauts S."/>
            <person name="Zhou K."/>
            <person name="Otillar R."/>
            <person name="Merchant S.S."/>
            <person name="Podell S."/>
            <person name="Gaasterland T."/>
            <person name="Napoli C."/>
            <person name="Gendler K."/>
            <person name="Manuell A."/>
            <person name="Tai V."/>
            <person name="Vallon O."/>
            <person name="Piganeau G."/>
            <person name="Jancek S."/>
            <person name="Heijde M."/>
            <person name="Jabbari K."/>
            <person name="Bowler C."/>
            <person name="Lohr M."/>
            <person name="Robbens S."/>
            <person name="Werner G."/>
            <person name="Dubchak I."/>
            <person name="Pazour G.J."/>
            <person name="Ren Q."/>
            <person name="Paulsen I."/>
            <person name="Delwiche C."/>
            <person name="Schmutz J."/>
            <person name="Rokhsar D."/>
            <person name="Van de Peer Y."/>
            <person name="Moreau H."/>
            <person name="Grigoriev I.V."/>
        </authorList>
    </citation>
    <scope>NUCLEOTIDE SEQUENCE [LARGE SCALE GENOMIC DNA]</scope>
    <source>
        <strain evidence="17 18">CCE9901</strain>
    </source>
</reference>
<dbReference type="SUPFAM" id="SSF52540">
    <property type="entry name" value="P-loop containing nucleoside triphosphate hydrolases"/>
    <property type="match status" value="3"/>
</dbReference>
<feature type="compositionally biased region" description="Basic and acidic residues" evidence="12">
    <location>
        <begin position="488"/>
        <end position="504"/>
    </location>
</feature>
<dbReference type="InterPro" id="IPR001841">
    <property type="entry name" value="Znf_RING"/>
</dbReference>
<evidence type="ECO:0000256" key="6">
    <source>
        <dbReference type="ARBA" id="ARBA00022801"/>
    </source>
</evidence>
<dbReference type="InterPro" id="IPR049730">
    <property type="entry name" value="SNF2/RAD54-like_C"/>
</dbReference>
<keyword evidence="9" id="KW-0067">ATP-binding</keyword>
<proteinExistence type="inferred from homology"/>
<evidence type="ECO:0000256" key="4">
    <source>
        <dbReference type="ARBA" id="ARBA00022741"/>
    </source>
</evidence>
<dbReference type="InterPro" id="IPR050628">
    <property type="entry name" value="SNF2_RAD54_helicase_TF"/>
</dbReference>
<dbReference type="GO" id="GO:0004386">
    <property type="term" value="F:helicase activity"/>
    <property type="evidence" value="ECO:0007669"/>
    <property type="project" value="UniProtKB-KW"/>
</dbReference>
<dbReference type="CDD" id="cd18008">
    <property type="entry name" value="DEXDc_SHPRH-like"/>
    <property type="match status" value="1"/>
</dbReference>
<organism evidence="17 18">
    <name type="scientific">Ostreococcus lucimarinus (strain CCE9901)</name>
    <dbReference type="NCBI Taxonomy" id="436017"/>
    <lineage>
        <taxon>Eukaryota</taxon>
        <taxon>Viridiplantae</taxon>
        <taxon>Chlorophyta</taxon>
        <taxon>Mamiellophyceae</taxon>
        <taxon>Mamiellales</taxon>
        <taxon>Bathycoccaceae</taxon>
        <taxon>Ostreococcus</taxon>
    </lineage>
</organism>
<comment type="similarity">
    <text evidence="2">Belongs to the SNF2/RAD54 helicase family. RAD16 subfamily.</text>
</comment>
<dbReference type="SMART" id="SM00184">
    <property type="entry name" value="RING"/>
    <property type="match status" value="1"/>
</dbReference>
<dbReference type="InterPro" id="IPR014001">
    <property type="entry name" value="Helicase_ATP-bd"/>
</dbReference>
<sequence>MVELTIVPSWDGKGVTWRPIFDDDEEAFAAYTHACEYAKSGRGKCGKCGEKIAKDAVRIGEPLKYRGGDYGWISKWMHPECYRAEGVTREELETRVHGLDALKDGDREVLLATVLSPDRPEIENTALDVTSEEFLRRPAVEPMEAPRALTRPLLGFQREGLRWMCDNESGDAKGGILADEMGMGKTIQCISMLLARKEAWMRDRAEVGEMVTDDDRPPPTLVVVPTSALVQWEEEIKSCVEEGSLRVFVYYADRANVVEGDFKGYDVVLTTYPVVEAEWRKIINRHLTACQWCGKKYLPRSMVTHLKYFCGPDAVRTEKLARREVTRDVANEKAMRTLKIKPGSAKDVKKGIPTMANVYKELMAMAGRETLSMYDGAHKARARAASGLAPGGDVVVVKEEVEDGVAEPSEVLKALISQLPVPTIVVENIKEESIEEKEKEVESVNEPALADASTAAIASTVKKAQKRKSKASGKATSTSSAKKKKKSLREASDGEAESDYKPDSDSEDDEIILVDDSESEDRKPKKKQKKKKTPAKTEEADDVKASNIDDIPQTSQGGSQGGSQFEDEDDVDLSDSLLHRTQWHRIVLDEAHKIKARTSNTAKCIYALKSTYKWCLTGTPLQNRIGDLYSLVRFLRMDPYAFYFCSTKGCECKTLTWNFGPQARFCTNCGCGAPRHYSHFNRTVLNPINRYGYIGDGKKAMLTLRNDILLPMQLRRTKAERAEDVRLPDLKIIIQENTFNEVEQDFYESLYMLTRSKFDAFVKKGSVLHNYAHVFELLARLRQACDHPYLVIHSKSANVKKDAPDAPKVESPADTDVPKHYCGMCQDEIEEEDAALANCKHIFHRECIMQYASCAPADGKKVTCPVCRTALTIDFSPESLENVKSAISRNFKDALPDKSILNKLDLTQYTSSTKVETLVNALRDMRNQENGHLNKAIVFSQYTAMIEIVEWRLKKAKFTIAKLLGSMPVTQRAANLQAFREDPNVSVILMSLKSGGEGLNLQAANYVYVLEPWWNPAVEMQAVMRAHRIGQLRPVTAVRFSTKGTIEERMMELQEKKQLVFEGCMDGNQAALSQLTAEDLQFLFKR</sequence>
<dbReference type="HOGENOM" id="CLU_000315_2_10_1"/>
<name>A4S6V0_OSTLU</name>
<dbReference type="SUPFAM" id="SSF57716">
    <property type="entry name" value="Glucocorticoid receptor-like (DNA-binding domain)"/>
    <property type="match status" value="1"/>
</dbReference>
<protein>
    <submittedName>
        <fullName evidence="17">Uncharacterized protein</fullName>
    </submittedName>
</protein>
<dbReference type="CDD" id="cd18793">
    <property type="entry name" value="SF2_C_SNF"/>
    <property type="match status" value="1"/>
</dbReference>
<keyword evidence="6" id="KW-0378">Hydrolase</keyword>
<feature type="compositionally biased region" description="Acidic residues" evidence="12">
    <location>
        <begin position="505"/>
        <end position="519"/>
    </location>
</feature>
<dbReference type="PROSITE" id="PS50064">
    <property type="entry name" value="ZF_PARP_2"/>
    <property type="match status" value="1"/>
</dbReference>
<dbReference type="GO" id="GO:0016787">
    <property type="term" value="F:hydrolase activity"/>
    <property type="evidence" value="ECO:0007669"/>
    <property type="project" value="UniProtKB-KW"/>
</dbReference>
<feature type="domain" description="RING-type" evidence="14">
    <location>
        <begin position="822"/>
        <end position="868"/>
    </location>
</feature>
<keyword evidence="7" id="KW-0347">Helicase</keyword>
<feature type="domain" description="Helicase C-terminal" evidence="16">
    <location>
        <begin position="917"/>
        <end position="1081"/>
    </location>
</feature>
<evidence type="ECO:0000256" key="2">
    <source>
        <dbReference type="ARBA" id="ARBA00008438"/>
    </source>
</evidence>
<dbReference type="Pfam" id="PF00271">
    <property type="entry name" value="Helicase_C"/>
    <property type="match status" value="1"/>
</dbReference>
<feature type="compositionally biased region" description="Basic residues" evidence="12">
    <location>
        <begin position="524"/>
        <end position="534"/>
    </location>
</feature>
<evidence type="ECO:0000256" key="1">
    <source>
        <dbReference type="ARBA" id="ARBA00004123"/>
    </source>
</evidence>
<evidence type="ECO:0000256" key="5">
    <source>
        <dbReference type="ARBA" id="ARBA00022771"/>
    </source>
</evidence>
<keyword evidence="8" id="KW-0862">Zinc</keyword>
<dbReference type="Gramene" id="ABO99450">
    <property type="protein sequence ID" value="ABO99450"/>
    <property type="gene ID" value="OSTLU_27249"/>
</dbReference>
<dbReference type="InterPro" id="IPR038718">
    <property type="entry name" value="SNF2-like_sf"/>
</dbReference>
<dbReference type="SMART" id="SM01336">
    <property type="entry name" value="zf-PARP"/>
    <property type="match status" value="1"/>
</dbReference>
<evidence type="ECO:0000259" key="15">
    <source>
        <dbReference type="PROSITE" id="PS51192"/>
    </source>
</evidence>
<dbReference type="GO" id="GO:0008270">
    <property type="term" value="F:zinc ion binding"/>
    <property type="evidence" value="ECO:0007669"/>
    <property type="project" value="UniProtKB-KW"/>
</dbReference>
<feature type="domain" description="PARP-type" evidence="13">
    <location>
        <begin position="33"/>
        <end position="110"/>
    </location>
</feature>
<dbReference type="InterPro" id="IPR000330">
    <property type="entry name" value="SNF2_N"/>
</dbReference>
<dbReference type="SMART" id="SM00490">
    <property type="entry name" value="HELICc"/>
    <property type="match status" value="1"/>
</dbReference>
<evidence type="ECO:0000256" key="3">
    <source>
        <dbReference type="ARBA" id="ARBA00022723"/>
    </source>
</evidence>
<dbReference type="Pfam" id="PF00176">
    <property type="entry name" value="SNF2-rel_dom"/>
    <property type="match status" value="2"/>
</dbReference>
<dbReference type="GO" id="GO:0003677">
    <property type="term" value="F:DNA binding"/>
    <property type="evidence" value="ECO:0007669"/>
    <property type="project" value="InterPro"/>
</dbReference>
<dbReference type="Gene3D" id="3.40.50.300">
    <property type="entry name" value="P-loop containing nucleotide triphosphate hydrolases"/>
    <property type="match status" value="1"/>
</dbReference>
<evidence type="ECO:0000256" key="7">
    <source>
        <dbReference type="ARBA" id="ARBA00022806"/>
    </source>
</evidence>
<dbReference type="GeneID" id="5005214"/>
<dbReference type="GO" id="GO:0008094">
    <property type="term" value="F:ATP-dependent activity, acting on DNA"/>
    <property type="evidence" value="ECO:0007669"/>
    <property type="project" value="TreeGrafter"/>
</dbReference>
<dbReference type="InterPro" id="IPR036957">
    <property type="entry name" value="Znf_PARP_sf"/>
</dbReference>
<dbReference type="InterPro" id="IPR013083">
    <property type="entry name" value="Znf_RING/FYVE/PHD"/>
</dbReference>
<evidence type="ECO:0000259" key="16">
    <source>
        <dbReference type="PROSITE" id="PS51194"/>
    </source>
</evidence>
<dbReference type="SMART" id="SM00487">
    <property type="entry name" value="DEXDc"/>
    <property type="match status" value="1"/>
</dbReference>
<evidence type="ECO:0000256" key="12">
    <source>
        <dbReference type="SAM" id="MobiDB-lite"/>
    </source>
</evidence>
<evidence type="ECO:0000313" key="18">
    <source>
        <dbReference type="Proteomes" id="UP000001568"/>
    </source>
</evidence>
<dbReference type="InterPro" id="IPR001510">
    <property type="entry name" value="Znf_PARP"/>
</dbReference>
<evidence type="ECO:0000256" key="11">
    <source>
        <dbReference type="PROSITE-ProRule" id="PRU00175"/>
    </source>
</evidence>
<evidence type="ECO:0000259" key="14">
    <source>
        <dbReference type="PROSITE" id="PS50089"/>
    </source>
</evidence>
<dbReference type="STRING" id="436017.A4S6V0"/>
<dbReference type="Pfam" id="PF13639">
    <property type="entry name" value="zf-RING_2"/>
    <property type="match status" value="1"/>
</dbReference>
<dbReference type="KEGG" id="olu:OSTLU_27249"/>
<feature type="domain" description="Helicase ATP-binding" evidence="15">
    <location>
        <begin position="573"/>
        <end position="638"/>
    </location>
</feature>
<feature type="region of interest" description="Disordered" evidence="12">
    <location>
        <begin position="460"/>
        <end position="571"/>
    </location>
</feature>
<dbReference type="Gene3D" id="3.40.50.10810">
    <property type="entry name" value="Tandem AAA-ATPase domain"/>
    <property type="match status" value="2"/>
</dbReference>
<evidence type="ECO:0000259" key="13">
    <source>
        <dbReference type="PROSITE" id="PS50064"/>
    </source>
</evidence>
<dbReference type="OMA" id="DHPYLIL"/>
<dbReference type="PROSITE" id="PS51194">
    <property type="entry name" value="HELICASE_CTER"/>
    <property type="match status" value="1"/>
</dbReference>
<comment type="subcellular location">
    <subcellularLocation>
        <location evidence="1">Nucleus</location>
    </subcellularLocation>
</comment>
<dbReference type="InterPro" id="IPR001650">
    <property type="entry name" value="Helicase_C-like"/>
</dbReference>
<keyword evidence="18" id="KW-1185">Reference proteome</keyword>
<dbReference type="RefSeq" id="XP_001421157.1">
    <property type="nucleotide sequence ID" value="XM_001421120.1"/>
</dbReference>
<dbReference type="eggNOG" id="KOG1002">
    <property type="taxonomic scope" value="Eukaryota"/>
</dbReference>
<dbReference type="EMBL" id="CP000593">
    <property type="protein sequence ID" value="ABO99450.1"/>
    <property type="molecule type" value="Genomic_DNA"/>
</dbReference>
<evidence type="ECO:0000313" key="17">
    <source>
        <dbReference type="EMBL" id="ABO99450.1"/>
    </source>
</evidence>
<dbReference type="PROSITE" id="PS50089">
    <property type="entry name" value="ZF_RING_2"/>
    <property type="match status" value="1"/>
</dbReference>
<accession>A4S6V0</accession>
<feature type="compositionally biased region" description="Basic and acidic residues" evidence="12">
    <location>
        <begin position="535"/>
        <end position="544"/>
    </location>
</feature>
<keyword evidence="5 11" id="KW-0863">Zinc-finger</keyword>
<evidence type="ECO:0000256" key="10">
    <source>
        <dbReference type="ARBA" id="ARBA00023242"/>
    </source>
</evidence>
<dbReference type="Gene3D" id="3.30.1740.10">
    <property type="entry name" value="Zinc finger, PARP-type"/>
    <property type="match status" value="1"/>
</dbReference>
<keyword evidence="4" id="KW-0547">Nucleotide-binding</keyword>